<feature type="region of interest" description="Disordered" evidence="1">
    <location>
        <begin position="1"/>
        <end position="21"/>
    </location>
</feature>
<dbReference type="Proteomes" id="UP000176863">
    <property type="component" value="Unassembled WGS sequence"/>
</dbReference>
<accession>A0A1F6CUA6</accession>
<evidence type="ECO:0000313" key="2">
    <source>
        <dbReference type="EMBL" id="OGG52733.1"/>
    </source>
</evidence>
<reference evidence="2 3" key="1">
    <citation type="journal article" date="2016" name="Nat. Commun.">
        <title>Thousands of microbial genomes shed light on interconnected biogeochemical processes in an aquifer system.</title>
        <authorList>
            <person name="Anantharaman K."/>
            <person name="Brown C.T."/>
            <person name="Hug L.A."/>
            <person name="Sharon I."/>
            <person name="Castelle C.J."/>
            <person name="Probst A.J."/>
            <person name="Thomas B.C."/>
            <person name="Singh A."/>
            <person name="Wilkins M.J."/>
            <person name="Karaoz U."/>
            <person name="Brodie E.L."/>
            <person name="Williams K.H."/>
            <person name="Hubbard S.S."/>
            <person name="Banfield J.F."/>
        </authorList>
    </citation>
    <scope>NUCLEOTIDE SEQUENCE [LARGE SCALE GENOMIC DNA]</scope>
</reference>
<dbReference type="EMBL" id="MFKT01000023">
    <property type="protein sequence ID" value="OGG52733.1"/>
    <property type="molecule type" value="Genomic_DNA"/>
</dbReference>
<comment type="caution">
    <text evidence="2">The sequence shown here is derived from an EMBL/GenBank/DDBJ whole genome shotgun (WGS) entry which is preliminary data.</text>
</comment>
<proteinExistence type="predicted"/>
<dbReference type="STRING" id="1798480.A2851_03985"/>
<evidence type="ECO:0000313" key="3">
    <source>
        <dbReference type="Proteomes" id="UP000176863"/>
    </source>
</evidence>
<organism evidence="2 3">
    <name type="scientific">Candidatus Kaiserbacteria bacterium RIFCSPHIGHO2_01_FULL_53_29</name>
    <dbReference type="NCBI Taxonomy" id="1798480"/>
    <lineage>
        <taxon>Bacteria</taxon>
        <taxon>Candidatus Kaiseribacteriota</taxon>
    </lineage>
</organism>
<gene>
    <name evidence="2" type="ORF">A2851_03985</name>
</gene>
<sequence length="128" mass="14577">MIESFQNSRDSEEPLNYGQMKEETFGADRVINADEVERRGRDITDRVVGQALKRGHFSELLIGEKHIVALVRHNDIVQASDITGDQEREEFYADMNSDEKDGVLTDSSNYRVFLLSDEDYAACSSLQQ</sequence>
<protein>
    <submittedName>
        <fullName evidence="2">Uncharacterized protein</fullName>
    </submittedName>
</protein>
<evidence type="ECO:0000256" key="1">
    <source>
        <dbReference type="SAM" id="MobiDB-lite"/>
    </source>
</evidence>
<dbReference type="AlphaFoldDB" id="A0A1F6CUA6"/>
<name>A0A1F6CUA6_9BACT</name>